<dbReference type="AlphaFoldDB" id="A0A6S6SSM8"/>
<gene>
    <name evidence="1" type="ORF">HELGO_WM3318</name>
</gene>
<proteinExistence type="predicted"/>
<accession>A0A6S6SSM8</accession>
<organism evidence="1">
    <name type="scientific">uncultured Sulfurovum sp</name>
    <dbReference type="NCBI Taxonomy" id="269237"/>
    <lineage>
        <taxon>Bacteria</taxon>
        <taxon>Pseudomonadati</taxon>
        <taxon>Campylobacterota</taxon>
        <taxon>Epsilonproteobacteria</taxon>
        <taxon>Campylobacterales</taxon>
        <taxon>Sulfurovaceae</taxon>
        <taxon>Sulfurovum</taxon>
        <taxon>environmental samples</taxon>
    </lineage>
</organism>
<sequence>MEFNYNDGGRSKYFKGHAGDCVVRALTILLNEDYKAIYNFSHNRIGHTPRNGLEKVQDIYLAKGLVYEEISGCADDYYLDEVSFDFIVQYRDHVHAVIKNVINDTHQKSDFYQAEGFWVKKADYEELLKVIYPNEYYEDDKVDDYSLI</sequence>
<dbReference type="EMBL" id="CACVAS010000047">
    <property type="protein sequence ID" value="CAA6807645.1"/>
    <property type="molecule type" value="Genomic_DNA"/>
</dbReference>
<name>A0A6S6SSM8_9BACT</name>
<reference evidence="1" key="1">
    <citation type="submission" date="2020-01" db="EMBL/GenBank/DDBJ databases">
        <authorList>
            <person name="Meier V. D."/>
            <person name="Meier V D."/>
        </authorList>
    </citation>
    <scope>NUCLEOTIDE SEQUENCE</scope>
    <source>
        <strain evidence="1">HLG_WM_MAG_01</strain>
    </source>
</reference>
<protein>
    <submittedName>
        <fullName evidence="1">Uncharacterized protein</fullName>
    </submittedName>
</protein>
<evidence type="ECO:0000313" key="1">
    <source>
        <dbReference type="EMBL" id="CAA6807645.1"/>
    </source>
</evidence>